<keyword evidence="7" id="KW-0539">Nucleus</keyword>
<evidence type="ECO:0000259" key="9">
    <source>
        <dbReference type="Pfam" id="PF00134"/>
    </source>
</evidence>
<evidence type="ECO:0000256" key="3">
    <source>
        <dbReference type="ARBA" id="ARBA00022723"/>
    </source>
</evidence>
<evidence type="ECO:0000313" key="12">
    <source>
        <dbReference type="RefSeq" id="XP_027364293.1"/>
    </source>
</evidence>
<dbReference type="InterPro" id="IPR036915">
    <property type="entry name" value="Cyclin-like_sf"/>
</dbReference>
<dbReference type="GeneID" id="113871397"/>
<organism evidence="11 12">
    <name type="scientific">Abrus precatorius</name>
    <name type="common">Indian licorice</name>
    <name type="synonym">Glycine abrus</name>
    <dbReference type="NCBI Taxonomy" id="3816"/>
    <lineage>
        <taxon>Eukaryota</taxon>
        <taxon>Viridiplantae</taxon>
        <taxon>Streptophyta</taxon>
        <taxon>Embryophyta</taxon>
        <taxon>Tracheophyta</taxon>
        <taxon>Spermatophyta</taxon>
        <taxon>Magnoliopsida</taxon>
        <taxon>eudicotyledons</taxon>
        <taxon>Gunneridae</taxon>
        <taxon>Pentapetalae</taxon>
        <taxon>rosids</taxon>
        <taxon>fabids</taxon>
        <taxon>Fabales</taxon>
        <taxon>Fabaceae</taxon>
        <taxon>Papilionoideae</taxon>
        <taxon>50 kb inversion clade</taxon>
        <taxon>NPAAA clade</taxon>
        <taxon>indigoferoid/millettioid clade</taxon>
        <taxon>Abreae</taxon>
        <taxon>Abrus</taxon>
    </lineage>
</organism>
<keyword evidence="5" id="KW-0862">Zinc</keyword>
<feature type="domain" description="hAT-like transposase RNase-H fold" evidence="10">
    <location>
        <begin position="164"/>
        <end position="206"/>
    </location>
</feature>
<gene>
    <name evidence="12" type="primary">LOC113871397</name>
</gene>
<evidence type="ECO:0000256" key="6">
    <source>
        <dbReference type="ARBA" id="ARBA00023125"/>
    </source>
</evidence>
<evidence type="ECO:0000256" key="8">
    <source>
        <dbReference type="ARBA" id="ARBA00032263"/>
    </source>
</evidence>
<evidence type="ECO:0000256" key="2">
    <source>
        <dbReference type="ARBA" id="ARBA00011177"/>
    </source>
</evidence>
<evidence type="ECO:0000256" key="7">
    <source>
        <dbReference type="ARBA" id="ARBA00023242"/>
    </source>
</evidence>
<dbReference type="SUPFAM" id="SSF53098">
    <property type="entry name" value="Ribonuclease H-like"/>
    <property type="match status" value="1"/>
</dbReference>
<evidence type="ECO:0000256" key="5">
    <source>
        <dbReference type="ARBA" id="ARBA00022833"/>
    </source>
</evidence>
<dbReference type="InterPro" id="IPR012337">
    <property type="entry name" value="RNaseH-like_sf"/>
</dbReference>
<proteinExistence type="predicted"/>
<dbReference type="PANTHER" id="PTHR46481:SF10">
    <property type="entry name" value="ZINC FINGER BED DOMAIN-CONTAINING PROTEIN 39"/>
    <property type="match status" value="1"/>
</dbReference>
<evidence type="ECO:0000256" key="4">
    <source>
        <dbReference type="ARBA" id="ARBA00022771"/>
    </source>
</evidence>
<comment type="subcellular location">
    <subcellularLocation>
        <location evidence="1">Nucleus</location>
    </subcellularLocation>
</comment>
<protein>
    <recommendedName>
        <fullName evidence="8">B-like cyclin</fullName>
    </recommendedName>
</protein>
<evidence type="ECO:0000259" key="10">
    <source>
        <dbReference type="Pfam" id="PF14372"/>
    </source>
</evidence>
<keyword evidence="11" id="KW-1185">Reference proteome</keyword>
<dbReference type="InterPro" id="IPR052035">
    <property type="entry name" value="ZnF_BED_domain_contain"/>
</dbReference>
<dbReference type="GO" id="GO:0008270">
    <property type="term" value="F:zinc ion binding"/>
    <property type="evidence" value="ECO:0007669"/>
    <property type="project" value="UniProtKB-KW"/>
</dbReference>
<keyword evidence="4" id="KW-0863">Zinc-finger</keyword>
<dbReference type="InterPro" id="IPR025525">
    <property type="entry name" value="hAT-like_transposase_RNase-H"/>
</dbReference>
<comment type="subunit">
    <text evidence="2">Interacts with the CDC2 protein kinase to form a serine/threonine kinase holoenzyme complex also known as maturation promoting factor (MPF). The cyclin subunit imparts substrate specificity to the complex.</text>
</comment>
<dbReference type="PANTHER" id="PTHR46481">
    <property type="entry name" value="ZINC FINGER BED DOMAIN-CONTAINING PROTEIN 4"/>
    <property type="match status" value="1"/>
</dbReference>
<dbReference type="KEGG" id="aprc:113871397"/>
<dbReference type="InterPro" id="IPR006671">
    <property type="entry name" value="Cyclin_N"/>
</dbReference>
<feature type="domain" description="Cyclin N-terminal" evidence="9">
    <location>
        <begin position="315"/>
        <end position="350"/>
    </location>
</feature>
<name>A0A8B8M8D8_ABRPR</name>
<dbReference type="GO" id="GO:0005634">
    <property type="term" value="C:nucleus"/>
    <property type="evidence" value="ECO:0007669"/>
    <property type="project" value="UniProtKB-SubCell"/>
</dbReference>
<keyword evidence="6" id="KW-0238">DNA-binding</keyword>
<evidence type="ECO:0000256" key="1">
    <source>
        <dbReference type="ARBA" id="ARBA00004123"/>
    </source>
</evidence>
<dbReference type="Proteomes" id="UP000694853">
    <property type="component" value="Unplaced"/>
</dbReference>
<reference evidence="11" key="1">
    <citation type="journal article" date="2019" name="Toxins">
        <title>Detection of Abrin-Like and Prepropulchellin-Like Toxin Genes and Transcripts Using Whole Genome Sequencing and Full-Length Transcript Sequencing of Abrus precatorius.</title>
        <authorList>
            <person name="Hovde B.T."/>
            <person name="Daligault H.E."/>
            <person name="Hanschen E.R."/>
            <person name="Kunde Y.A."/>
            <person name="Johnson M.B."/>
            <person name="Starkenburg S.R."/>
            <person name="Johnson S.L."/>
        </authorList>
    </citation>
    <scope>NUCLEOTIDE SEQUENCE [LARGE SCALE GENOMIC DNA]</scope>
</reference>
<dbReference type="RefSeq" id="XP_027364293.1">
    <property type="nucleotide sequence ID" value="XM_027508492.1"/>
</dbReference>
<dbReference type="Gene3D" id="1.10.472.10">
    <property type="entry name" value="Cyclin-like"/>
    <property type="match status" value="1"/>
</dbReference>
<dbReference type="OrthoDB" id="1873329at2759"/>
<dbReference type="AlphaFoldDB" id="A0A8B8M8D8"/>
<dbReference type="GO" id="GO:0003677">
    <property type="term" value="F:DNA binding"/>
    <property type="evidence" value="ECO:0007669"/>
    <property type="project" value="UniProtKB-KW"/>
</dbReference>
<dbReference type="Pfam" id="PF00134">
    <property type="entry name" value="Cyclin_N"/>
    <property type="match status" value="1"/>
</dbReference>
<reference evidence="12" key="2">
    <citation type="submission" date="2025-08" db="UniProtKB">
        <authorList>
            <consortium name="RefSeq"/>
        </authorList>
    </citation>
    <scope>IDENTIFICATION</scope>
    <source>
        <tissue evidence="12">Young leaves</tissue>
    </source>
</reference>
<accession>A0A8B8M8D8</accession>
<keyword evidence="3" id="KW-0479">Metal-binding</keyword>
<dbReference type="Pfam" id="PF14372">
    <property type="entry name" value="hAT-like_RNase-H"/>
    <property type="match status" value="1"/>
</dbReference>
<evidence type="ECO:0000313" key="11">
    <source>
        <dbReference type="Proteomes" id="UP000694853"/>
    </source>
</evidence>
<dbReference type="SUPFAM" id="SSF47954">
    <property type="entry name" value="Cyclin-like"/>
    <property type="match status" value="1"/>
</dbReference>
<sequence length="351" mass="40994">MDKKLFSITLDNASANDSMQDILKAHFRLQNSLLCDDEYFHVLCSAHILNLIVQEGLKVVGEALYKIRESVKYAKGSDGRMIKFKDCVQEVGINKSIGLRLDVPTRWNSTYLMLESGIKYAKAFDILRVTDTNYKYCPSEEEWKRGEKMYEFLEPFYEITNMISRSSYPTSNLYFLQVWKIECMLDENLVNDDEVIKEMSVKMKTILTNIGKNKVKSVKEKFDKLYEEYMSDHFNTPNASQSQPFAEFSTLDKASEEGSRHKRSKVFKEFKRFQSETKSNIGKSELDLYLEDKSLDYDDNEDLDVLNYWKYNEKRFLTLKQRAWTMQLLAIACLSLAAKIEETEVPLCLDL</sequence>